<evidence type="ECO:0000313" key="3">
    <source>
        <dbReference type="Proteomes" id="UP000299102"/>
    </source>
</evidence>
<dbReference type="AlphaFoldDB" id="A0A4C1TR13"/>
<evidence type="ECO:0000313" key="2">
    <source>
        <dbReference type="EMBL" id="GBP16425.1"/>
    </source>
</evidence>
<dbReference type="EMBL" id="BGZK01000079">
    <property type="protein sequence ID" value="GBP16425.1"/>
    <property type="molecule type" value="Genomic_DNA"/>
</dbReference>
<accession>A0A4C1TR13</accession>
<gene>
    <name evidence="2" type="ORF">EVAR_10005_1</name>
</gene>
<dbReference type="Proteomes" id="UP000299102">
    <property type="component" value="Unassembled WGS sequence"/>
</dbReference>
<comment type="caution">
    <text evidence="2">The sequence shown here is derived from an EMBL/GenBank/DDBJ whole genome shotgun (WGS) entry which is preliminary data.</text>
</comment>
<keyword evidence="3" id="KW-1185">Reference proteome</keyword>
<feature type="region of interest" description="Disordered" evidence="1">
    <location>
        <begin position="163"/>
        <end position="182"/>
    </location>
</feature>
<reference evidence="2 3" key="1">
    <citation type="journal article" date="2019" name="Commun. Biol.">
        <title>The bagworm genome reveals a unique fibroin gene that provides high tensile strength.</title>
        <authorList>
            <person name="Kono N."/>
            <person name="Nakamura H."/>
            <person name="Ohtoshi R."/>
            <person name="Tomita M."/>
            <person name="Numata K."/>
            <person name="Arakawa K."/>
        </authorList>
    </citation>
    <scope>NUCLEOTIDE SEQUENCE [LARGE SCALE GENOMIC DNA]</scope>
</reference>
<evidence type="ECO:0000256" key="1">
    <source>
        <dbReference type="SAM" id="MobiDB-lite"/>
    </source>
</evidence>
<protein>
    <submittedName>
        <fullName evidence="2">Uncharacterized protein</fullName>
    </submittedName>
</protein>
<proteinExistence type="predicted"/>
<name>A0A4C1TR13_EUMVA</name>
<sequence length="182" mass="20692">MTSAFYKENYTYLKKYWACPSCETVTRRKGDNTNAPAVSLHWTSPISRATTPPSYNTDLAASTPVLSSNGSPSLSTSPALRWLFVEQLFELFDSRLSYKLLSSEFEIKRLRETTSQRERAESSKISFDLKRKFTVISSKTNPVLTCALDVEFKIKYMSKRETPQLHPKRQGSSPCLWVDNSG</sequence>
<organism evidence="2 3">
    <name type="scientific">Eumeta variegata</name>
    <name type="common">Bagworm moth</name>
    <name type="synonym">Eumeta japonica</name>
    <dbReference type="NCBI Taxonomy" id="151549"/>
    <lineage>
        <taxon>Eukaryota</taxon>
        <taxon>Metazoa</taxon>
        <taxon>Ecdysozoa</taxon>
        <taxon>Arthropoda</taxon>
        <taxon>Hexapoda</taxon>
        <taxon>Insecta</taxon>
        <taxon>Pterygota</taxon>
        <taxon>Neoptera</taxon>
        <taxon>Endopterygota</taxon>
        <taxon>Lepidoptera</taxon>
        <taxon>Glossata</taxon>
        <taxon>Ditrysia</taxon>
        <taxon>Tineoidea</taxon>
        <taxon>Psychidae</taxon>
        <taxon>Oiketicinae</taxon>
        <taxon>Eumeta</taxon>
    </lineage>
</organism>